<proteinExistence type="predicted"/>
<sequence length="74" mass="9054">MKQRNIDELRFRRLSDQDLDQHIHNHQLYLSFLTNKMRARNKRVRYFSLKAGDTADKLILLKEEKSRRGQEVKR</sequence>
<evidence type="ECO:0000313" key="1">
    <source>
        <dbReference type="EMBL" id="DAD69792.1"/>
    </source>
</evidence>
<accession>A0A8S5LIX1</accession>
<dbReference type="EMBL" id="BK015856">
    <property type="protein sequence ID" value="DAD69792.1"/>
    <property type="molecule type" value="Genomic_DNA"/>
</dbReference>
<organism evidence="1">
    <name type="scientific">Siphoviridae sp. ctfYP22</name>
    <dbReference type="NCBI Taxonomy" id="2827584"/>
    <lineage>
        <taxon>Viruses</taxon>
        <taxon>Duplodnaviria</taxon>
        <taxon>Heunggongvirae</taxon>
        <taxon>Uroviricota</taxon>
        <taxon>Caudoviricetes</taxon>
    </lineage>
</organism>
<name>A0A8S5LIX1_9CAUD</name>
<reference evidence="1" key="1">
    <citation type="journal article" date="2021" name="Proc. Natl. Acad. Sci. U.S.A.">
        <title>A Catalog of Tens of Thousands of Viruses from Human Metagenomes Reveals Hidden Associations with Chronic Diseases.</title>
        <authorList>
            <person name="Tisza M.J."/>
            <person name="Buck C.B."/>
        </authorList>
    </citation>
    <scope>NUCLEOTIDE SEQUENCE</scope>
    <source>
        <strain evidence="1">CtfYP22</strain>
    </source>
</reference>
<protein>
    <submittedName>
        <fullName evidence="1">Uncharacterized protein</fullName>
    </submittedName>
</protein>